<name>A0A0C9M2U3_SPHPI</name>
<accession>A0A0C9M2U3</accession>
<comment type="caution">
    <text evidence="2">The sequence shown here is derived from an EMBL/GenBank/DDBJ whole genome shotgun (WGS) entry which is preliminary data.</text>
</comment>
<protein>
    <submittedName>
        <fullName evidence="2">DNA, contig: SP630</fullName>
    </submittedName>
</protein>
<reference evidence="2 3" key="1">
    <citation type="submission" date="2014-08" db="EMBL/GenBank/DDBJ databases">
        <title>Whole genome shotgun sequence of Sphingomonas paucimobilis NBRC 13935.</title>
        <authorList>
            <person name="Hosoyama A."/>
            <person name="Hashimoto M."/>
            <person name="Hosoyama Y."/>
            <person name="Noguchi M."/>
            <person name="Uohara A."/>
            <person name="Ohji S."/>
            <person name="Katano-Makiyama Y."/>
            <person name="Ichikawa N."/>
            <person name="Kimura A."/>
            <person name="Yamazoe A."/>
            <person name="Fujita N."/>
        </authorList>
    </citation>
    <scope>NUCLEOTIDE SEQUENCE [LARGE SCALE GENOMIC DNA]</scope>
    <source>
        <strain evidence="2 3">NBRC 13935</strain>
    </source>
</reference>
<dbReference type="Proteomes" id="UP000032025">
    <property type="component" value="Unassembled WGS sequence"/>
</dbReference>
<dbReference type="AlphaFoldDB" id="A0A0C9M2U3"/>
<gene>
    <name evidence="2" type="ORF">SP6_30_01810</name>
</gene>
<evidence type="ECO:0000313" key="3">
    <source>
        <dbReference type="Proteomes" id="UP000032025"/>
    </source>
</evidence>
<keyword evidence="1" id="KW-0472">Membrane</keyword>
<keyword evidence="3" id="KW-1185">Reference proteome</keyword>
<evidence type="ECO:0000313" key="2">
    <source>
        <dbReference type="EMBL" id="GAN14040.1"/>
    </source>
</evidence>
<evidence type="ECO:0000256" key="1">
    <source>
        <dbReference type="SAM" id="Phobius"/>
    </source>
</evidence>
<keyword evidence="1" id="KW-1133">Transmembrane helix</keyword>
<feature type="transmembrane region" description="Helical" evidence="1">
    <location>
        <begin position="29"/>
        <end position="49"/>
    </location>
</feature>
<keyword evidence="1" id="KW-0812">Transmembrane</keyword>
<dbReference type="RefSeq" id="WP_007404944.1">
    <property type="nucleotide sequence ID" value="NZ_BBJS01000030.1"/>
</dbReference>
<organism evidence="2 3">
    <name type="scientific">Sphingomonas paucimobilis NBRC 13935</name>
    <dbReference type="NCBI Taxonomy" id="1219050"/>
    <lineage>
        <taxon>Bacteria</taxon>
        <taxon>Pseudomonadati</taxon>
        <taxon>Pseudomonadota</taxon>
        <taxon>Alphaproteobacteria</taxon>
        <taxon>Sphingomonadales</taxon>
        <taxon>Sphingomonadaceae</taxon>
        <taxon>Sphingomonas</taxon>
    </lineage>
</organism>
<dbReference type="GeneID" id="78528794"/>
<proteinExistence type="predicted"/>
<sequence>MVRTVVAIAQFFVILGRQAVIVAGFFVLATVTVIAMVALAVEMIAHLACSHWLGPISRKPPGGVPRR</sequence>
<dbReference type="EMBL" id="BBJS01000030">
    <property type="protein sequence ID" value="GAN14040.1"/>
    <property type="molecule type" value="Genomic_DNA"/>
</dbReference>